<proteinExistence type="inferred from homology"/>
<dbReference type="Pfam" id="PF20730">
    <property type="entry name" value="YetF_N"/>
    <property type="match status" value="1"/>
</dbReference>
<dbReference type="GO" id="GO:0005886">
    <property type="term" value="C:plasma membrane"/>
    <property type="evidence" value="ECO:0007669"/>
    <property type="project" value="UniProtKB-SubCell"/>
</dbReference>
<accession>A0A850ETI2</accession>
<dbReference type="AlphaFoldDB" id="A0A850ETI2"/>
<comment type="caution">
    <text evidence="10">The sequence shown here is derived from an EMBL/GenBank/DDBJ whole genome shotgun (WGS) entry which is preliminary data.</text>
</comment>
<evidence type="ECO:0000256" key="3">
    <source>
        <dbReference type="ARBA" id="ARBA00022475"/>
    </source>
</evidence>
<feature type="domain" description="YetF C-terminal" evidence="8">
    <location>
        <begin position="82"/>
        <end position="211"/>
    </location>
</feature>
<protein>
    <submittedName>
        <fullName evidence="10">DUF421 domain-containing protein</fullName>
    </submittedName>
</protein>
<dbReference type="PANTHER" id="PTHR34582:SF7">
    <property type="entry name" value="UPF0702 TRANSMEMBRANE PROTEIN YDFS"/>
    <property type="match status" value="1"/>
</dbReference>
<dbReference type="RefSeq" id="WP_175373439.1">
    <property type="nucleotide sequence ID" value="NZ_JABWCS010000217.1"/>
</dbReference>
<evidence type="ECO:0000256" key="6">
    <source>
        <dbReference type="ARBA" id="ARBA00023136"/>
    </source>
</evidence>
<evidence type="ECO:0000256" key="2">
    <source>
        <dbReference type="ARBA" id="ARBA00006448"/>
    </source>
</evidence>
<evidence type="ECO:0000313" key="10">
    <source>
        <dbReference type="EMBL" id="NUU62999.1"/>
    </source>
</evidence>
<name>A0A850ETI2_9BACL</name>
<keyword evidence="11" id="KW-1185">Reference proteome</keyword>
<evidence type="ECO:0000259" key="8">
    <source>
        <dbReference type="Pfam" id="PF04239"/>
    </source>
</evidence>
<keyword evidence="3" id="KW-1003">Cell membrane</keyword>
<evidence type="ECO:0000256" key="5">
    <source>
        <dbReference type="ARBA" id="ARBA00022989"/>
    </source>
</evidence>
<evidence type="ECO:0000259" key="9">
    <source>
        <dbReference type="Pfam" id="PF20730"/>
    </source>
</evidence>
<gene>
    <name evidence="10" type="ORF">HPT30_21855</name>
</gene>
<keyword evidence="5 7" id="KW-1133">Transmembrane helix</keyword>
<sequence>MHAYWDILFRAALSILALLLVAKLLGKQTISNMTFHDFVTSITLGSIAGNLAFNESLKTSYFILALIVVTAVSFLLSYIALKNRKLRNWISGSPTVLIENGEILEHNMKKLRYTLDTLAQVLRGMGIFNMEEVAYAVLEDNGTVSVLKKEEYQFVTKKDLKLPTKTQHFPVEFVMDGVIMEKNLENHGLTTEWLEKQVKRKGKKLSDVFYAVRGTQHQLFFDFYEDNIQKPVDKE</sequence>
<dbReference type="InterPro" id="IPR048454">
    <property type="entry name" value="YetF_N"/>
</dbReference>
<dbReference type="InterPro" id="IPR007353">
    <property type="entry name" value="DUF421"/>
</dbReference>
<dbReference type="Pfam" id="PF04239">
    <property type="entry name" value="DUF421"/>
    <property type="match status" value="1"/>
</dbReference>
<keyword evidence="6 7" id="KW-0472">Membrane</keyword>
<organism evidence="10 11">
    <name type="scientific">Paenibacillus agri</name>
    <dbReference type="NCBI Taxonomy" id="2744309"/>
    <lineage>
        <taxon>Bacteria</taxon>
        <taxon>Bacillati</taxon>
        <taxon>Bacillota</taxon>
        <taxon>Bacilli</taxon>
        <taxon>Bacillales</taxon>
        <taxon>Paenibacillaceae</taxon>
        <taxon>Paenibacillus</taxon>
    </lineage>
</organism>
<dbReference type="Gene3D" id="3.30.240.20">
    <property type="entry name" value="bsu07140 like domains"/>
    <property type="match status" value="2"/>
</dbReference>
<dbReference type="InterPro" id="IPR023090">
    <property type="entry name" value="UPF0702_alpha/beta_dom_sf"/>
</dbReference>
<feature type="domain" description="YetF-like N-terminal transmembrane" evidence="9">
    <location>
        <begin position="5"/>
        <end position="79"/>
    </location>
</feature>
<evidence type="ECO:0000256" key="4">
    <source>
        <dbReference type="ARBA" id="ARBA00022692"/>
    </source>
</evidence>
<comment type="subcellular location">
    <subcellularLocation>
        <location evidence="1">Cell membrane</location>
        <topology evidence="1">Multi-pass membrane protein</topology>
    </subcellularLocation>
</comment>
<dbReference type="PANTHER" id="PTHR34582">
    <property type="entry name" value="UPF0702 TRANSMEMBRANE PROTEIN YCAP"/>
    <property type="match status" value="1"/>
</dbReference>
<keyword evidence="4 7" id="KW-0812">Transmembrane</keyword>
<dbReference type="EMBL" id="JABWCS010000217">
    <property type="protein sequence ID" value="NUU62999.1"/>
    <property type="molecule type" value="Genomic_DNA"/>
</dbReference>
<evidence type="ECO:0000313" key="11">
    <source>
        <dbReference type="Proteomes" id="UP000564806"/>
    </source>
</evidence>
<dbReference type="Proteomes" id="UP000564806">
    <property type="component" value="Unassembled WGS sequence"/>
</dbReference>
<comment type="similarity">
    <text evidence="2">Belongs to the UPF0702 family.</text>
</comment>
<feature type="transmembrane region" description="Helical" evidence="7">
    <location>
        <begin position="61"/>
        <end position="81"/>
    </location>
</feature>
<evidence type="ECO:0000256" key="1">
    <source>
        <dbReference type="ARBA" id="ARBA00004651"/>
    </source>
</evidence>
<evidence type="ECO:0000256" key="7">
    <source>
        <dbReference type="SAM" id="Phobius"/>
    </source>
</evidence>
<reference evidence="10" key="1">
    <citation type="submission" date="2020-06" db="EMBL/GenBank/DDBJ databases">
        <title>Paenibacillus sp. nov., isolated from soil.</title>
        <authorList>
            <person name="Seo Y.L."/>
        </authorList>
    </citation>
    <scope>NUCLEOTIDE SEQUENCE [LARGE SCALE GENOMIC DNA]</scope>
    <source>
        <strain evidence="10">JW14</strain>
    </source>
</reference>